<keyword evidence="11 14" id="KW-0472">Membrane</keyword>
<evidence type="ECO:0000256" key="1">
    <source>
        <dbReference type="ARBA" id="ARBA00004571"/>
    </source>
</evidence>
<evidence type="ECO:0000256" key="2">
    <source>
        <dbReference type="ARBA" id="ARBA00009810"/>
    </source>
</evidence>
<evidence type="ECO:0000256" key="13">
    <source>
        <dbReference type="ARBA" id="ARBA00023237"/>
    </source>
</evidence>
<dbReference type="InterPro" id="IPR011662">
    <property type="entry name" value="Secretin/TonB_short_N"/>
</dbReference>
<dbReference type="InterPro" id="IPR037066">
    <property type="entry name" value="Plug_dom_sf"/>
</dbReference>
<dbReference type="GO" id="GO:0015344">
    <property type="term" value="F:siderophore uptake transmembrane transporter activity"/>
    <property type="evidence" value="ECO:0007669"/>
    <property type="project" value="TreeGrafter"/>
</dbReference>
<keyword evidence="6 14" id="KW-0812">Transmembrane</keyword>
<evidence type="ECO:0000256" key="8">
    <source>
        <dbReference type="ARBA" id="ARBA00023004"/>
    </source>
</evidence>
<dbReference type="NCBIfam" id="TIGR01783">
    <property type="entry name" value="TonB-siderophor"/>
    <property type="match status" value="1"/>
</dbReference>
<reference evidence="19" key="1">
    <citation type="submission" date="2023-01" db="EMBL/GenBank/DDBJ databases">
        <title>Whole-genome sequence of Pseudomonas putida NBRC 14671.</title>
        <authorList>
            <person name="Morohoshi T."/>
            <person name="Someya N."/>
        </authorList>
    </citation>
    <scope>NUCLEOTIDE SEQUENCE</scope>
    <source>
        <strain evidence="19">NBRC 14671</strain>
    </source>
</reference>
<evidence type="ECO:0000256" key="7">
    <source>
        <dbReference type="ARBA" id="ARBA00022729"/>
    </source>
</evidence>
<keyword evidence="4 14" id="KW-1134">Transmembrane beta strand</keyword>
<dbReference type="InterPro" id="IPR012910">
    <property type="entry name" value="Plug_dom"/>
</dbReference>
<evidence type="ECO:0000256" key="10">
    <source>
        <dbReference type="ARBA" id="ARBA00023077"/>
    </source>
</evidence>
<dbReference type="SMART" id="SM00965">
    <property type="entry name" value="STN"/>
    <property type="match status" value="1"/>
</dbReference>
<dbReference type="InterPro" id="IPR010917">
    <property type="entry name" value="TonB_rcpt_CS"/>
</dbReference>
<evidence type="ECO:0000256" key="3">
    <source>
        <dbReference type="ARBA" id="ARBA00022448"/>
    </source>
</evidence>
<feature type="short sequence motif" description="TonB C-terminal box" evidence="15">
    <location>
        <begin position="800"/>
        <end position="817"/>
    </location>
</feature>
<protein>
    <submittedName>
        <fullName evidence="19">TonB-dependent receptor</fullName>
    </submittedName>
</protein>
<evidence type="ECO:0000256" key="17">
    <source>
        <dbReference type="SAM" id="SignalP"/>
    </source>
</evidence>
<dbReference type="Pfam" id="PF00593">
    <property type="entry name" value="TonB_dep_Rec_b-barrel"/>
    <property type="match status" value="1"/>
</dbReference>
<keyword evidence="7 17" id="KW-0732">Signal</keyword>
<evidence type="ECO:0000256" key="6">
    <source>
        <dbReference type="ARBA" id="ARBA00022692"/>
    </source>
</evidence>
<evidence type="ECO:0000256" key="9">
    <source>
        <dbReference type="ARBA" id="ARBA00023065"/>
    </source>
</evidence>
<evidence type="ECO:0000313" key="19">
    <source>
        <dbReference type="EMBL" id="GLO35878.1"/>
    </source>
</evidence>
<keyword evidence="10 16" id="KW-0798">TonB box</keyword>
<feature type="signal peptide" evidence="17">
    <location>
        <begin position="1"/>
        <end position="28"/>
    </location>
</feature>
<sequence>MPRRVTPHTYPRKPLVVAMFSAALLLQAGVVHPLTSAGQASAAEAARSYAIAAGPLGAVLSRFASDAGVVLSFEAELTQGKHSPGLQGTYSVEQGFARLLAGSELQVMAASNGNYVLLPRSTDGALELGATSINAAGLGATTEGTGSYTTGATSTATKMNLSIRETPQTISVVTRQRMDDQQLHTMSEVLTQAPGITMSQDGGERFNIYSRGNVISTYQIDGVTTTQENQTRTTPSTLLDMALYDHVEIVRGATGLMTGAGDPSGVVNVIHKRPTAHFQSYVQGTIGSWDFNRLEADVSGPLIDSGKLRGRFVAAKQDNNTFMDWYSQDKNIAYGVIEADVTDTTLVRFGIDYQTYKATGAPGVPLMYNNGQQTNFSRSTSAGARWAYDDYETFNYTINVEQQLANDWQLKVAANYMDVDRDVGVAYYATNSLTSSLDPATNRATGERGKSWADQTQKGVDVTLQGPFQAFGQTHELIFGYNYQQYDNTHFSYSGGTQSFDFDTWDNELPKPASYTPLLDFNINSRQSGYFAATRLNFTDHLHLILGARGSNYEYNYYSKVLNAVPERDPTVYGMRERGVVTPYAGIVYDLTPEQSVYVSYTDIFKPQSNRDIDNKPLAPVEGTNYEAGWKGEFFDSRLNANAAIYYIKRDNLGVATGETIPGTSDIAYKAVSGAETKGVDLELSGEVLPGWNVQSSYSWSRTEDADGNRQLSQLPSDTVRFWTTYRLPGEWDKLTVGGGVNWNSGTSLYFTRYQTRAKQDDYYVASLMARYQVTDHLSTTLNINNLFDEKYYAGFAGNYGHYGAPRNAMLNLRYDF</sequence>
<accession>A0AA37RET9</accession>
<keyword evidence="12 19" id="KW-0675">Receptor</keyword>
<keyword evidence="8" id="KW-0408">Iron</keyword>
<proteinExistence type="inferred from homology"/>
<dbReference type="Pfam" id="PF07660">
    <property type="entry name" value="STN"/>
    <property type="match status" value="1"/>
</dbReference>
<dbReference type="InterPro" id="IPR010105">
    <property type="entry name" value="TonB_sidphr_rcpt"/>
</dbReference>
<comment type="similarity">
    <text evidence="2 14 16">Belongs to the TonB-dependent receptor family.</text>
</comment>
<evidence type="ECO:0000259" key="18">
    <source>
        <dbReference type="SMART" id="SM00965"/>
    </source>
</evidence>
<dbReference type="Pfam" id="PF07715">
    <property type="entry name" value="Plug"/>
    <property type="match status" value="1"/>
</dbReference>
<dbReference type="PANTHER" id="PTHR32552">
    <property type="entry name" value="FERRICHROME IRON RECEPTOR-RELATED"/>
    <property type="match status" value="1"/>
</dbReference>
<dbReference type="PANTHER" id="PTHR32552:SF74">
    <property type="entry name" value="HYDROXAMATE SIDEROPHORE RECEPTOR FHUE"/>
    <property type="match status" value="1"/>
</dbReference>
<dbReference type="Proteomes" id="UP001161257">
    <property type="component" value="Unassembled WGS sequence"/>
</dbReference>
<feature type="domain" description="Secretin/TonB short N-terminal" evidence="18">
    <location>
        <begin position="69"/>
        <end position="120"/>
    </location>
</feature>
<comment type="subcellular location">
    <subcellularLocation>
        <location evidence="1 14">Cell outer membrane</location>
        <topology evidence="1 14">Multi-pass membrane protein</topology>
    </subcellularLocation>
</comment>
<keyword evidence="9" id="KW-0406">Ion transport</keyword>
<dbReference type="Gene3D" id="2.170.130.10">
    <property type="entry name" value="TonB-dependent receptor, plug domain"/>
    <property type="match status" value="1"/>
</dbReference>
<keyword evidence="13 14" id="KW-0998">Cell outer membrane</keyword>
<dbReference type="InterPro" id="IPR036942">
    <property type="entry name" value="Beta-barrel_TonB_sf"/>
</dbReference>
<evidence type="ECO:0000256" key="14">
    <source>
        <dbReference type="PROSITE-ProRule" id="PRU01360"/>
    </source>
</evidence>
<evidence type="ECO:0000256" key="5">
    <source>
        <dbReference type="ARBA" id="ARBA00022496"/>
    </source>
</evidence>
<dbReference type="GO" id="GO:0015891">
    <property type="term" value="P:siderophore transport"/>
    <property type="evidence" value="ECO:0007669"/>
    <property type="project" value="InterPro"/>
</dbReference>
<evidence type="ECO:0000256" key="11">
    <source>
        <dbReference type="ARBA" id="ARBA00023136"/>
    </source>
</evidence>
<dbReference type="GO" id="GO:0009279">
    <property type="term" value="C:cell outer membrane"/>
    <property type="evidence" value="ECO:0007669"/>
    <property type="project" value="UniProtKB-SubCell"/>
</dbReference>
<name>A0AA37RET9_PSEPU</name>
<dbReference type="SUPFAM" id="SSF56935">
    <property type="entry name" value="Porins"/>
    <property type="match status" value="1"/>
</dbReference>
<keyword evidence="5" id="KW-0410">Iron transport</keyword>
<gene>
    <name evidence="19" type="ORF">PPUN14671_27120</name>
</gene>
<dbReference type="CDD" id="cd01347">
    <property type="entry name" value="ligand_gated_channel"/>
    <property type="match status" value="1"/>
</dbReference>
<evidence type="ECO:0000256" key="16">
    <source>
        <dbReference type="RuleBase" id="RU003357"/>
    </source>
</evidence>
<keyword evidence="3 14" id="KW-0813">Transport</keyword>
<dbReference type="GO" id="GO:0038023">
    <property type="term" value="F:signaling receptor activity"/>
    <property type="evidence" value="ECO:0007669"/>
    <property type="project" value="InterPro"/>
</dbReference>
<dbReference type="InterPro" id="IPR000531">
    <property type="entry name" value="Beta-barrel_TonB"/>
</dbReference>
<evidence type="ECO:0000256" key="4">
    <source>
        <dbReference type="ARBA" id="ARBA00022452"/>
    </source>
</evidence>
<evidence type="ECO:0000313" key="20">
    <source>
        <dbReference type="Proteomes" id="UP001161257"/>
    </source>
</evidence>
<dbReference type="Gene3D" id="2.40.170.20">
    <property type="entry name" value="TonB-dependent receptor, beta-barrel domain"/>
    <property type="match status" value="1"/>
</dbReference>
<evidence type="ECO:0000256" key="15">
    <source>
        <dbReference type="PROSITE-ProRule" id="PRU10144"/>
    </source>
</evidence>
<dbReference type="InterPro" id="IPR039426">
    <property type="entry name" value="TonB-dep_rcpt-like"/>
</dbReference>
<dbReference type="PROSITE" id="PS01156">
    <property type="entry name" value="TONB_DEPENDENT_REC_2"/>
    <property type="match status" value="1"/>
</dbReference>
<dbReference type="AlphaFoldDB" id="A0AA37RET9"/>
<dbReference type="FunFam" id="2.170.130.10:FF:000010">
    <property type="entry name" value="Ferripyoverdine receptor"/>
    <property type="match status" value="1"/>
</dbReference>
<comment type="caution">
    <text evidence="19">The sequence shown here is derived from an EMBL/GenBank/DDBJ whole genome shotgun (WGS) entry which is preliminary data.</text>
</comment>
<feature type="chain" id="PRO_5041335101" evidence="17">
    <location>
        <begin position="29"/>
        <end position="817"/>
    </location>
</feature>
<dbReference type="RefSeq" id="WP_284354117.1">
    <property type="nucleotide sequence ID" value="NZ_BSKF01000003.1"/>
</dbReference>
<evidence type="ECO:0000256" key="12">
    <source>
        <dbReference type="ARBA" id="ARBA00023170"/>
    </source>
</evidence>
<dbReference type="PROSITE" id="PS52016">
    <property type="entry name" value="TONB_DEPENDENT_REC_3"/>
    <property type="match status" value="1"/>
</dbReference>
<dbReference type="Gene3D" id="3.55.50.30">
    <property type="match status" value="1"/>
</dbReference>
<dbReference type="EMBL" id="BSKJ01000005">
    <property type="protein sequence ID" value="GLO35878.1"/>
    <property type="molecule type" value="Genomic_DNA"/>
</dbReference>
<organism evidence="19 20">
    <name type="scientific">Pseudomonas putida</name>
    <name type="common">Arthrobacter siderocapsulatus</name>
    <dbReference type="NCBI Taxonomy" id="303"/>
    <lineage>
        <taxon>Bacteria</taxon>
        <taxon>Pseudomonadati</taxon>
        <taxon>Pseudomonadota</taxon>
        <taxon>Gammaproteobacteria</taxon>
        <taxon>Pseudomonadales</taxon>
        <taxon>Pseudomonadaceae</taxon>
        <taxon>Pseudomonas</taxon>
    </lineage>
</organism>